<dbReference type="SMART" id="SM00421">
    <property type="entry name" value="HTH_LUXR"/>
    <property type="match status" value="1"/>
</dbReference>
<dbReference type="GO" id="GO:0006355">
    <property type="term" value="P:regulation of DNA-templated transcription"/>
    <property type="evidence" value="ECO:0007669"/>
    <property type="project" value="InterPro"/>
</dbReference>
<reference evidence="8" key="3">
    <citation type="submission" date="2023-06" db="EMBL/GenBank/DDBJ databases">
        <title>Pangenomics reveal diversification of enzyme families and niche specialization in globally abundant SAR202 bacteria.</title>
        <authorList>
            <person name="Saw J.H.W."/>
        </authorList>
    </citation>
    <scope>NUCLEOTIDE SEQUENCE [LARGE SCALE GENOMIC DNA]</scope>
    <source>
        <strain evidence="8">JH1073</strain>
    </source>
</reference>
<keyword evidence="2" id="KW-0238">DNA-binding</keyword>
<evidence type="ECO:0000313" key="9">
    <source>
        <dbReference type="Proteomes" id="UP001321249"/>
    </source>
</evidence>
<evidence type="ECO:0000256" key="3">
    <source>
        <dbReference type="PROSITE-ProRule" id="PRU00169"/>
    </source>
</evidence>
<dbReference type="InterPro" id="IPR011006">
    <property type="entry name" value="CheY-like_superfamily"/>
</dbReference>
<reference evidence="8 9" key="1">
    <citation type="submission" date="2019-11" db="EMBL/GenBank/DDBJ databases">
        <authorList>
            <person name="Cho J.-C."/>
        </authorList>
    </citation>
    <scope>NUCLEOTIDE SEQUENCE [LARGE SCALE GENOMIC DNA]</scope>
    <source>
        <strain evidence="7 8">JH1073</strain>
        <strain evidence="6 9">JH702</strain>
    </source>
</reference>
<sequence>MPEEAAVTTDSGASKNIKVLMVDDHEIMRQAYGMLLNTDPDIEIVGFAGDGQEALVLADTLGPNVVIMDGRMPRLNGVDAARIIREKHPDMAIVLLSAFDDDEFVREFLKGNVRGKAYLLKQSLQSLSDLVQAVKDVAEGKTYLASEIVAKLAGTQNSRESQFLSELTEREREVLDCMARGLSNAAIAEELFIQPRTVERHIGSIFSKMRLQPQPKAHARVQAVLAYLSDTGRLKEGSKAGEGDDSMIGAIGMMG</sequence>
<name>A0AAJ5ZHN2_9CHLR</name>
<dbReference type="GO" id="GO:0000160">
    <property type="term" value="P:phosphorelay signal transduction system"/>
    <property type="evidence" value="ECO:0007669"/>
    <property type="project" value="InterPro"/>
</dbReference>
<dbReference type="InterPro" id="IPR000792">
    <property type="entry name" value="Tscrpt_reg_LuxR_C"/>
</dbReference>
<dbReference type="InterPro" id="IPR039420">
    <property type="entry name" value="WalR-like"/>
</dbReference>
<dbReference type="EMBL" id="WMBE01000001">
    <property type="protein sequence ID" value="MDG0866234.1"/>
    <property type="molecule type" value="Genomic_DNA"/>
</dbReference>
<accession>A0AAJ5ZHN2</accession>
<evidence type="ECO:0000259" key="5">
    <source>
        <dbReference type="PROSITE" id="PS50110"/>
    </source>
</evidence>
<evidence type="ECO:0000313" key="6">
    <source>
        <dbReference type="EMBL" id="MDG0866234.1"/>
    </source>
</evidence>
<organism evidence="7 8">
    <name type="scientific">Candidatus Lucifugimonas marina</name>
    <dbReference type="NCBI Taxonomy" id="3038979"/>
    <lineage>
        <taxon>Bacteria</taxon>
        <taxon>Bacillati</taxon>
        <taxon>Chloroflexota</taxon>
        <taxon>Dehalococcoidia</taxon>
        <taxon>SAR202 cluster</taxon>
        <taxon>Candidatus Lucifugimonadales</taxon>
        <taxon>Candidatus Lucifugimonadaceae</taxon>
        <taxon>Candidatus Lucifugimonas</taxon>
    </lineage>
</organism>
<dbReference type="InterPro" id="IPR016032">
    <property type="entry name" value="Sig_transdc_resp-reg_C-effctor"/>
</dbReference>
<dbReference type="SUPFAM" id="SSF52172">
    <property type="entry name" value="CheY-like"/>
    <property type="match status" value="1"/>
</dbReference>
<feature type="domain" description="HTH luxR-type" evidence="4">
    <location>
        <begin position="160"/>
        <end position="225"/>
    </location>
</feature>
<dbReference type="Pfam" id="PF00196">
    <property type="entry name" value="GerE"/>
    <property type="match status" value="1"/>
</dbReference>
<dbReference type="CDD" id="cd17535">
    <property type="entry name" value="REC_NarL-like"/>
    <property type="match status" value="1"/>
</dbReference>
<dbReference type="PANTHER" id="PTHR43214">
    <property type="entry name" value="TWO-COMPONENT RESPONSE REGULATOR"/>
    <property type="match status" value="1"/>
</dbReference>
<reference evidence="7" key="2">
    <citation type="journal article" date="2023" name="Nat. Commun.">
        <title>Cultivation of marine bacteria of the SAR202 clade.</title>
        <authorList>
            <person name="Lim Y."/>
            <person name="Seo J.H."/>
            <person name="Giovannoni S.J."/>
            <person name="Kang I."/>
            <person name="Cho J.C."/>
        </authorList>
    </citation>
    <scope>NUCLEOTIDE SEQUENCE</scope>
    <source>
        <strain evidence="7">JH1073</strain>
    </source>
</reference>
<dbReference type="SMART" id="SM00448">
    <property type="entry name" value="REC"/>
    <property type="match status" value="1"/>
</dbReference>
<dbReference type="CDD" id="cd06170">
    <property type="entry name" value="LuxR_C_like"/>
    <property type="match status" value="1"/>
</dbReference>
<dbReference type="Pfam" id="PF00072">
    <property type="entry name" value="Response_reg"/>
    <property type="match status" value="1"/>
</dbReference>
<evidence type="ECO:0000313" key="7">
    <source>
        <dbReference type="EMBL" id="WFG39047.1"/>
    </source>
</evidence>
<dbReference type="EMBL" id="CP046147">
    <property type="protein sequence ID" value="WFG39047.1"/>
    <property type="molecule type" value="Genomic_DNA"/>
</dbReference>
<dbReference type="Gene3D" id="3.40.50.2300">
    <property type="match status" value="1"/>
</dbReference>
<evidence type="ECO:0000259" key="4">
    <source>
        <dbReference type="PROSITE" id="PS50043"/>
    </source>
</evidence>
<dbReference type="SUPFAM" id="SSF46894">
    <property type="entry name" value="C-terminal effector domain of the bipartite response regulators"/>
    <property type="match status" value="1"/>
</dbReference>
<evidence type="ECO:0000256" key="2">
    <source>
        <dbReference type="ARBA" id="ARBA00023125"/>
    </source>
</evidence>
<dbReference type="PRINTS" id="PR00038">
    <property type="entry name" value="HTHLUXR"/>
</dbReference>
<dbReference type="PANTHER" id="PTHR43214:SF43">
    <property type="entry name" value="TWO-COMPONENT RESPONSE REGULATOR"/>
    <property type="match status" value="1"/>
</dbReference>
<keyword evidence="1 3" id="KW-0597">Phosphoprotein</keyword>
<dbReference type="Proteomes" id="UP001219901">
    <property type="component" value="Chromosome"/>
</dbReference>
<dbReference type="PROSITE" id="PS00622">
    <property type="entry name" value="HTH_LUXR_1"/>
    <property type="match status" value="1"/>
</dbReference>
<feature type="modified residue" description="4-aspartylphosphate" evidence="3">
    <location>
        <position position="69"/>
    </location>
</feature>
<protein>
    <submittedName>
        <fullName evidence="7">Response regulator</fullName>
    </submittedName>
</protein>
<dbReference type="PROSITE" id="PS50043">
    <property type="entry name" value="HTH_LUXR_2"/>
    <property type="match status" value="1"/>
</dbReference>
<dbReference type="InterPro" id="IPR058245">
    <property type="entry name" value="NreC/VraR/RcsB-like_REC"/>
</dbReference>
<dbReference type="PROSITE" id="PS50110">
    <property type="entry name" value="RESPONSE_REGULATORY"/>
    <property type="match status" value="1"/>
</dbReference>
<gene>
    <name evidence="6" type="ORF">GKO46_04005</name>
    <name evidence="7" type="ORF">GKO48_05255</name>
</gene>
<dbReference type="AlphaFoldDB" id="A0AAJ5ZHN2"/>
<keyword evidence="8" id="KW-1185">Reference proteome</keyword>
<proteinExistence type="predicted"/>
<evidence type="ECO:0000313" key="8">
    <source>
        <dbReference type="Proteomes" id="UP001219901"/>
    </source>
</evidence>
<evidence type="ECO:0000256" key="1">
    <source>
        <dbReference type="ARBA" id="ARBA00022553"/>
    </source>
</evidence>
<dbReference type="InterPro" id="IPR001789">
    <property type="entry name" value="Sig_transdc_resp-reg_receiver"/>
</dbReference>
<dbReference type="GO" id="GO:0003677">
    <property type="term" value="F:DNA binding"/>
    <property type="evidence" value="ECO:0007669"/>
    <property type="project" value="UniProtKB-KW"/>
</dbReference>
<feature type="domain" description="Response regulatory" evidence="5">
    <location>
        <begin position="18"/>
        <end position="136"/>
    </location>
</feature>
<dbReference type="Proteomes" id="UP001321249">
    <property type="component" value="Unassembled WGS sequence"/>
</dbReference>